<keyword evidence="4" id="KW-0805">Transcription regulation</keyword>
<dbReference type="CDD" id="cd13585">
    <property type="entry name" value="PBP2_TMBP_like"/>
    <property type="match status" value="1"/>
</dbReference>
<protein>
    <submittedName>
        <fullName evidence="8">Extracellular solute-binding protein</fullName>
    </submittedName>
</protein>
<name>A0AA96LBN3_9BACL</name>
<dbReference type="EMBL" id="CP130318">
    <property type="protein sequence ID" value="WNQ10702.1"/>
    <property type="molecule type" value="Genomic_DNA"/>
</dbReference>
<evidence type="ECO:0000256" key="3">
    <source>
        <dbReference type="ARBA" id="ARBA00022729"/>
    </source>
</evidence>
<accession>A0AA96LBN3</accession>
<dbReference type="Pfam" id="PF01547">
    <property type="entry name" value="SBP_bac_1"/>
    <property type="match status" value="1"/>
</dbReference>
<keyword evidence="3" id="KW-0732">Signal</keyword>
<sequence length="486" mass="55595">MLRKRNTFQERYSRFLQELREEIISGELAPGEFILPENTLSAKYNISRVSLRKALAELVDEGLIEKIAGKGNRVTIPEAAQATVTLRLAWFSPSYEIDIVRRILERFEKQHPFVRVELILLPVEGYTSTLIRLMEQGRGPDVFMMSDTHVRDWIDSGRSDYVSGYVPGHLSPDGTSYPPVFEIFAHGDRTLAAPFIFSPVMICYNRALFRECGLPEDTRLETWEELLHAAKQCTRDLNDDGIIEQYGFCFSSSPNRWPVFLLQNGGQFMTDDRSRSTLSRKENIEALEFCTSLMYKHSVSPIYSHGSSHLAESLFKKERVAMILTTYYFMNEFREHSIEWDVLPVTKRSREATLLLGGGLAVNSRSEHGKAARKLVDYMTSVEAQTLLKQYGCTIPALRSVAEDDSLLDPAIHPEHYQRFLEVLPYARPLHSLQLRQREILLLADELTLLWASMESPREACQRIEAKLNRLLKDQPPGNDSKGLSQ</sequence>
<reference evidence="8 9" key="1">
    <citation type="submission" date="2022-02" db="EMBL/GenBank/DDBJ databases">
        <title>Paenibacillus sp. MBLB1776 Whole Genome Shotgun Sequencing.</title>
        <authorList>
            <person name="Hwang C.Y."/>
            <person name="Cho E.-S."/>
            <person name="Seo M.-J."/>
        </authorList>
    </citation>
    <scope>NUCLEOTIDE SEQUENCE [LARGE SCALE GENOMIC DNA]</scope>
    <source>
        <strain evidence="8 9">MBLB1776</strain>
    </source>
</reference>
<dbReference type="InterPro" id="IPR006059">
    <property type="entry name" value="SBP"/>
</dbReference>
<dbReference type="PRINTS" id="PR00035">
    <property type="entry name" value="HTHGNTR"/>
</dbReference>
<evidence type="ECO:0000313" key="9">
    <source>
        <dbReference type="Proteomes" id="UP001305702"/>
    </source>
</evidence>
<dbReference type="GO" id="GO:0003700">
    <property type="term" value="F:DNA-binding transcription factor activity"/>
    <property type="evidence" value="ECO:0007669"/>
    <property type="project" value="InterPro"/>
</dbReference>
<keyword evidence="6" id="KW-0804">Transcription</keyword>
<dbReference type="PANTHER" id="PTHR30061:SF50">
    <property type="entry name" value="MALTOSE_MALTODEXTRIN-BINDING PERIPLASMIC PROTEIN"/>
    <property type="match status" value="1"/>
</dbReference>
<comment type="similarity">
    <text evidence="1">Belongs to the bacterial solute-binding protein 1 family.</text>
</comment>
<evidence type="ECO:0000313" key="8">
    <source>
        <dbReference type="EMBL" id="WNQ10702.1"/>
    </source>
</evidence>
<dbReference type="Pfam" id="PF00392">
    <property type="entry name" value="GntR"/>
    <property type="match status" value="1"/>
</dbReference>
<dbReference type="InterPro" id="IPR036388">
    <property type="entry name" value="WH-like_DNA-bd_sf"/>
</dbReference>
<keyword evidence="5" id="KW-0238">DNA-binding</keyword>
<dbReference type="Proteomes" id="UP001305702">
    <property type="component" value="Chromosome"/>
</dbReference>
<dbReference type="CDD" id="cd07377">
    <property type="entry name" value="WHTH_GntR"/>
    <property type="match status" value="1"/>
</dbReference>
<dbReference type="AlphaFoldDB" id="A0AA96LBN3"/>
<dbReference type="InterPro" id="IPR036390">
    <property type="entry name" value="WH_DNA-bd_sf"/>
</dbReference>
<dbReference type="Gene3D" id="1.10.10.10">
    <property type="entry name" value="Winged helix-like DNA-binding domain superfamily/Winged helix DNA-binding domain"/>
    <property type="match status" value="1"/>
</dbReference>
<dbReference type="GO" id="GO:0015768">
    <property type="term" value="P:maltose transport"/>
    <property type="evidence" value="ECO:0007669"/>
    <property type="project" value="TreeGrafter"/>
</dbReference>
<dbReference type="PANTHER" id="PTHR30061">
    <property type="entry name" value="MALTOSE-BINDING PERIPLASMIC PROTEIN"/>
    <property type="match status" value="1"/>
</dbReference>
<dbReference type="GO" id="GO:0055052">
    <property type="term" value="C:ATP-binding cassette (ABC) transporter complex, substrate-binding subunit-containing"/>
    <property type="evidence" value="ECO:0007669"/>
    <property type="project" value="TreeGrafter"/>
</dbReference>
<gene>
    <name evidence="8" type="ORF">MJA45_24275</name>
</gene>
<proteinExistence type="inferred from homology"/>
<evidence type="ECO:0000259" key="7">
    <source>
        <dbReference type="PROSITE" id="PS50949"/>
    </source>
</evidence>
<feature type="domain" description="HTH gntR-type" evidence="7">
    <location>
        <begin position="9"/>
        <end position="77"/>
    </location>
</feature>
<dbReference type="SUPFAM" id="SSF53850">
    <property type="entry name" value="Periplasmic binding protein-like II"/>
    <property type="match status" value="1"/>
</dbReference>
<dbReference type="Gene3D" id="3.40.190.10">
    <property type="entry name" value="Periplasmic binding protein-like II"/>
    <property type="match status" value="1"/>
</dbReference>
<dbReference type="GO" id="GO:0003677">
    <property type="term" value="F:DNA binding"/>
    <property type="evidence" value="ECO:0007669"/>
    <property type="project" value="UniProtKB-KW"/>
</dbReference>
<dbReference type="InterPro" id="IPR000524">
    <property type="entry name" value="Tscrpt_reg_HTH_GntR"/>
</dbReference>
<dbReference type="SMART" id="SM00345">
    <property type="entry name" value="HTH_GNTR"/>
    <property type="match status" value="1"/>
</dbReference>
<keyword evidence="9" id="KW-1185">Reference proteome</keyword>
<dbReference type="SUPFAM" id="SSF46785">
    <property type="entry name" value="Winged helix' DNA-binding domain"/>
    <property type="match status" value="1"/>
</dbReference>
<evidence type="ECO:0000256" key="6">
    <source>
        <dbReference type="ARBA" id="ARBA00023163"/>
    </source>
</evidence>
<evidence type="ECO:0000256" key="5">
    <source>
        <dbReference type="ARBA" id="ARBA00023125"/>
    </source>
</evidence>
<dbReference type="GO" id="GO:0042956">
    <property type="term" value="P:maltodextrin transmembrane transport"/>
    <property type="evidence" value="ECO:0007669"/>
    <property type="project" value="TreeGrafter"/>
</dbReference>
<evidence type="ECO:0000256" key="2">
    <source>
        <dbReference type="ARBA" id="ARBA00022448"/>
    </source>
</evidence>
<dbReference type="KEGG" id="paun:MJA45_24275"/>
<organism evidence="8 9">
    <name type="scientific">Paenibacillus aurantius</name>
    <dbReference type="NCBI Taxonomy" id="2918900"/>
    <lineage>
        <taxon>Bacteria</taxon>
        <taxon>Bacillati</taxon>
        <taxon>Bacillota</taxon>
        <taxon>Bacilli</taxon>
        <taxon>Bacillales</taxon>
        <taxon>Paenibacillaceae</taxon>
        <taxon>Paenibacillus</taxon>
    </lineage>
</organism>
<dbReference type="PROSITE" id="PS50949">
    <property type="entry name" value="HTH_GNTR"/>
    <property type="match status" value="1"/>
</dbReference>
<evidence type="ECO:0000256" key="1">
    <source>
        <dbReference type="ARBA" id="ARBA00008520"/>
    </source>
</evidence>
<dbReference type="RefSeq" id="WP_315604476.1">
    <property type="nucleotide sequence ID" value="NZ_CP130318.1"/>
</dbReference>
<keyword evidence="2" id="KW-0813">Transport</keyword>
<evidence type="ECO:0000256" key="4">
    <source>
        <dbReference type="ARBA" id="ARBA00023015"/>
    </source>
</evidence>
<dbReference type="GO" id="GO:1901982">
    <property type="term" value="F:maltose binding"/>
    <property type="evidence" value="ECO:0007669"/>
    <property type="project" value="TreeGrafter"/>
</dbReference>